<evidence type="ECO:0000256" key="3">
    <source>
        <dbReference type="SAM" id="MobiDB-lite"/>
    </source>
</evidence>
<dbReference type="CDD" id="cd05233">
    <property type="entry name" value="SDR_c"/>
    <property type="match status" value="1"/>
</dbReference>
<evidence type="ECO:0000313" key="4">
    <source>
        <dbReference type="EMBL" id="WTW24592.1"/>
    </source>
</evidence>
<gene>
    <name evidence="4" type="ORF">OHU35_00380</name>
</gene>
<dbReference type="RefSeq" id="WP_405504102.1">
    <property type="nucleotide sequence ID" value="NZ_CP108341.1"/>
</dbReference>
<dbReference type="PRINTS" id="PR00080">
    <property type="entry name" value="SDRFAMILY"/>
</dbReference>
<dbReference type="PRINTS" id="PR00081">
    <property type="entry name" value="GDHRDH"/>
</dbReference>
<proteinExistence type="inferred from homology"/>
<dbReference type="SUPFAM" id="SSF51735">
    <property type="entry name" value="NAD(P)-binding Rossmann-fold domains"/>
    <property type="match status" value="1"/>
</dbReference>
<dbReference type="PANTHER" id="PTHR43639:SF1">
    <property type="entry name" value="SHORT-CHAIN DEHYDROGENASE_REDUCTASE FAMILY PROTEIN"/>
    <property type="match status" value="1"/>
</dbReference>
<dbReference type="EMBL" id="CP108341">
    <property type="protein sequence ID" value="WTW24592.1"/>
    <property type="molecule type" value="Genomic_DNA"/>
</dbReference>
<sequence length="168" mass="17412">MGRAFFALDVCAPLMLTSRATVAMTKGGSIVNISSAMAAACQPGTALYAASKGAIDAATRSLAAELCATNARVNGVRPGLTRTGATAYTYQDSTLLDACHRSVPLGWTGEADEVARLTTFLLSPTASFSTGRSRASHPPPSHRGHRSACITLAPEVELWLTDNGAEGE</sequence>
<keyword evidence="2" id="KW-0560">Oxidoreductase</keyword>
<dbReference type="InterPro" id="IPR036291">
    <property type="entry name" value="NAD(P)-bd_dom_sf"/>
</dbReference>
<dbReference type="InterPro" id="IPR002347">
    <property type="entry name" value="SDR_fam"/>
</dbReference>
<keyword evidence="5" id="KW-1185">Reference proteome</keyword>
<accession>A0ABZ1M9J8</accession>
<dbReference type="PANTHER" id="PTHR43639">
    <property type="entry name" value="OXIDOREDUCTASE, SHORT-CHAIN DEHYDROGENASE/REDUCTASE FAMILY (AFU_ORTHOLOGUE AFUA_5G02870)"/>
    <property type="match status" value="1"/>
</dbReference>
<feature type="region of interest" description="Disordered" evidence="3">
    <location>
        <begin position="127"/>
        <end position="146"/>
    </location>
</feature>
<protein>
    <submittedName>
        <fullName evidence="4">SDR family oxidoreductase</fullName>
    </submittedName>
</protein>
<evidence type="ECO:0000256" key="2">
    <source>
        <dbReference type="ARBA" id="ARBA00023002"/>
    </source>
</evidence>
<comment type="similarity">
    <text evidence="1">Belongs to the short-chain dehydrogenases/reductases (SDR) family.</text>
</comment>
<reference evidence="4 5" key="1">
    <citation type="submission" date="2022-10" db="EMBL/GenBank/DDBJ databases">
        <title>The complete genomes of actinobacterial strains from the NBC collection.</title>
        <authorList>
            <person name="Joergensen T.S."/>
            <person name="Alvarez Arevalo M."/>
            <person name="Sterndorff E.B."/>
            <person name="Faurdal D."/>
            <person name="Vuksanovic O."/>
            <person name="Mourched A.-S."/>
            <person name="Charusanti P."/>
            <person name="Shaw S."/>
            <person name="Blin K."/>
            <person name="Weber T."/>
        </authorList>
    </citation>
    <scope>NUCLEOTIDE SEQUENCE [LARGE SCALE GENOMIC DNA]</scope>
    <source>
        <strain evidence="4 5">NBC_00017</strain>
    </source>
</reference>
<dbReference type="Proteomes" id="UP001621512">
    <property type="component" value="Chromosome"/>
</dbReference>
<dbReference type="Gene3D" id="3.40.50.720">
    <property type="entry name" value="NAD(P)-binding Rossmann-like Domain"/>
    <property type="match status" value="1"/>
</dbReference>
<organism evidence="4 5">
    <name type="scientific">Streptomyces purpurascens</name>
    <dbReference type="NCBI Taxonomy" id="1924"/>
    <lineage>
        <taxon>Bacteria</taxon>
        <taxon>Bacillati</taxon>
        <taxon>Actinomycetota</taxon>
        <taxon>Actinomycetes</taxon>
        <taxon>Kitasatosporales</taxon>
        <taxon>Streptomycetaceae</taxon>
        <taxon>Streptomyces</taxon>
    </lineage>
</organism>
<dbReference type="Pfam" id="PF13561">
    <property type="entry name" value="adh_short_C2"/>
    <property type="match status" value="1"/>
</dbReference>
<name>A0ABZ1M9J8_STREF</name>
<evidence type="ECO:0000256" key="1">
    <source>
        <dbReference type="ARBA" id="ARBA00006484"/>
    </source>
</evidence>
<evidence type="ECO:0000313" key="5">
    <source>
        <dbReference type="Proteomes" id="UP001621512"/>
    </source>
</evidence>